<gene>
    <name evidence="1" type="ORF">MILVUS5_LOCUS34823</name>
</gene>
<keyword evidence="2" id="KW-1185">Reference proteome</keyword>
<organism evidence="1 2">
    <name type="scientific">Trifolium pratense</name>
    <name type="common">Red clover</name>
    <dbReference type="NCBI Taxonomy" id="57577"/>
    <lineage>
        <taxon>Eukaryota</taxon>
        <taxon>Viridiplantae</taxon>
        <taxon>Streptophyta</taxon>
        <taxon>Embryophyta</taxon>
        <taxon>Tracheophyta</taxon>
        <taxon>Spermatophyta</taxon>
        <taxon>Magnoliopsida</taxon>
        <taxon>eudicotyledons</taxon>
        <taxon>Gunneridae</taxon>
        <taxon>Pentapetalae</taxon>
        <taxon>rosids</taxon>
        <taxon>fabids</taxon>
        <taxon>Fabales</taxon>
        <taxon>Fabaceae</taxon>
        <taxon>Papilionoideae</taxon>
        <taxon>50 kb inversion clade</taxon>
        <taxon>NPAAA clade</taxon>
        <taxon>Hologalegina</taxon>
        <taxon>IRL clade</taxon>
        <taxon>Trifolieae</taxon>
        <taxon>Trifolium</taxon>
    </lineage>
</organism>
<comment type="caution">
    <text evidence="1">The sequence shown here is derived from an EMBL/GenBank/DDBJ whole genome shotgun (WGS) entry which is preliminary data.</text>
</comment>
<dbReference type="Proteomes" id="UP001177021">
    <property type="component" value="Unassembled WGS sequence"/>
</dbReference>
<protein>
    <submittedName>
        <fullName evidence="1">Uncharacterized protein</fullName>
    </submittedName>
</protein>
<evidence type="ECO:0000313" key="1">
    <source>
        <dbReference type="EMBL" id="CAJ2670855.1"/>
    </source>
</evidence>
<sequence length="868" mass="100282">MFNRNRDRVLSIGIQSLGYNPKSNHQIEKRVDALEQRMSKAEVAAEQLRQLVLEQQARPQVTLEQIRQLVQEEFPRHNRPRGRPRRRVHHYSEEDDWSDNSTWSCNSRSQPKQTDDGNNQSFYGVKERTHLNKSEFQPETVVMKVSETTVKVETEKMRVLSTMAENNCVPRPALQPPARSQNAARSTATLVRRDSPAKPPNSDLHERISANTDIQGRNEQAIVVKPPPEPPDLDQLRSVPPRREPPEMGVEISLMENVEGFLLLKKEKRVVLISYMVGLAFNSVDLTWIRKEVQRANGLIGKVGISFNIMGQTQIKFCLILKELAMWVGIELLSLVQFNDNNWIMKKEEVGTVDYMNLKVMETGQCFVLGELGQTLDLMDLVQCYHIISVQEKRFCDGMTLCWTILTHLLSPNDDYLVLQGGGKLHGNAHYAERMYEYMVMLTIQVDDDLVRGYTKEVEIMLHEQFIFDNLLEFIRSLKEFVDPRNTTKFLKFIILVLNGRNMKEETVSVHLFIHTMNCYMEDIESGFLMLLEKPIAYALDSLDTSMEVFIFLAGPMIDYVRASVILKESNCRLSPRDRVSEVVLQIRLFEADSTSFQQWDPGKEPILGCEYGIDQWPFCIAYALVLCYILRLSKHENYKFSKIIGGLADLLITTFEFQVGVNFCNQSCLQKILEIIISSSIFKSSKNTTQVTVSKEVRRSLASIIIWKDKFVLKFLDFLQVVDAMFMKSTTSDKFLTTFLMFTWNLSVCYLEGLFHLAIVKMVVLNSSVRIIPWDLGKFNVFMAKVACECYWRNYLSIYSLLDWVYGRRNHFQPLPTGLNEESQVEPEPEEALDTRRNDQGEVKVSVKWEGLPEFENSWEIADKMRK</sequence>
<accession>A0ACB0LQ20</accession>
<dbReference type="EMBL" id="CASHSV030000615">
    <property type="protein sequence ID" value="CAJ2670855.1"/>
    <property type="molecule type" value="Genomic_DNA"/>
</dbReference>
<evidence type="ECO:0000313" key="2">
    <source>
        <dbReference type="Proteomes" id="UP001177021"/>
    </source>
</evidence>
<name>A0ACB0LQ20_TRIPR</name>
<proteinExistence type="predicted"/>
<reference evidence="1" key="1">
    <citation type="submission" date="2023-10" db="EMBL/GenBank/DDBJ databases">
        <authorList>
            <person name="Rodriguez Cubillos JULIANA M."/>
            <person name="De Vega J."/>
        </authorList>
    </citation>
    <scope>NUCLEOTIDE SEQUENCE</scope>
</reference>